<comment type="similarity">
    <text evidence="4">Belongs to the succinate/malate CoA ligase alpha subunit family.</text>
</comment>
<evidence type="ECO:0000256" key="3">
    <source>
        <dbReference type="ARBA" id="ARBA00022741"/>
    </source>
</evidence>
<dbReference type="Proteomes" id="UP000298460">
    <property type="component" value="Unassembled WGS sequence"/>
</dbReference>
<dbReference type="Pfam" id="PF02629">
    <property type="entry name" value="CoA_binding"/>
    <property type="match status" value="1"/>
</dbReference>
<keyword evidence="3" id="KW-0547">Nucleotide-binding</keyword>
<protein>
    <submittedName>
        <fullName evidence="7">Succinate--CoA ligase subunit alpha</fullName>
        <ecNumber evidence="7">6.2.1.5</ecNumber>
    </submittedName>
</protein>
<keyword evidence="1" id="KW-0816">Tricarboxylic acid cycle</keyword>
<dbReference type="EMBL" id="SPQQ01000002">
    <property type="protein sequence ID" value="TGE39101.1"/>
    <property type="molecule type" value="Genomic_DNA"/>
</dbReference>
<dbReference type="PANTHER" id="PTHR11117">
    <property type="entry name" value="SUCCINYL-COA LIGASE SUBUNIT ALPHA"/>
    <property type="match status" value="1"/>
</dbReference>
<organism evidence="7 8">
    <name type="scientific">Desulfosporosinus fructosivorans</name>
    <dbReference type="NCBI Taxonomy" id="2018669"/>
    <lineage>
        <taxon>Bacteria</taxon>
        <taxon>Bacillati</taxon>
        <taxon>Bacillota</taxon>
        <taxon>Clostridia</taxon>
        <taxon>Eubacteriales</taxon>
        <taxon>Desulfitobacteriaceae</taxon>
        <taxon>Desulfosporosinus</taxon>
    </lineage>
</organism>
<gene>
    <name evidence="7" type="primary">sucD</name>
    <name evidence="7" type="ORF">E4K67_06450</name>
</gene>
<dbReference type="InterPro" id="IPR016102">
    <property type="entry name" value="Succinyl-CoA_synth-like"/>
</dbReference>
<dbReference type="Gene3D" id="3.40.50.720">
    <property type="entry name" value="NAD(P)-binding Rossmann-like Domain"/>
    <property type="match status" value="1"/>
</dbReference>
<dbReference type="GO" id="GO:0004776">
    <property type="term" value="F:succinate-CoA ligase (GDP-forming) activity"/>
    <property type="evidence" value="ECO:0007669"/>
    <property type="project" value="TreeGrafter"/>
</dbReference>
<dbReference type="EC" id="6.2.1.5" evidence="7"/>
<feature type="domain" description="CoA-binding" evidence="6">
    <location>
        <begin position="4"/>
        <end position="100"/>
    </location>
</feature>
<dbReference type="GO" id="GO:0009361">
    <property type="term" value="C:succinate-CoA ligase complex (ADP-forming)"/>
    <property type="evidence" value="ECO:0007669"/>
    <property type="project" value="TreeGrafter"/>
</dbReference>
<dbReference type="SMART" id="SM00881">
    <property type="entry name" value="CoA_binding"/>
    <property type="match status" value="1"/>
</dbReference>
<reference evidence="7 8" key="1">
    <citation type="submission" date="2019-03" db="EMBL/GenBank/DDBJ databases">
        <title>Draft Genome Sequence of Desulfosporosinus fructosivorans Strain 63.6F, Isolated from Marine Sediment in the Baltic Sea.</title>
        <authorList>
            <person name="Hausmann B."/>
            <person name="Vandieken V."/>
            <person name="Pjevac P."/>
            <person name="Schreck K."/>
            <person name="Herbold C.W."/>
            <person name="Loy A."/>
        </authorList>
    </citation>
    <scope>NUCLEOTIDE SEQUENCE [LARGE SCALE GENOMIC DNA]</scope>
    <source>
        <strain evidence="7 8">63.6F</strain>
    </source>
</reference>
<dbReference type="RefSeq" id="WP_135545594.1">
    <property type="nucleotide sequence ID" value="NZ_SPQQ01000002.1"/>
</dbReference>
<keyword evidence="2 7" id="KW-0436">Ligase</keyword>
<dbReference type="AlphaFoldDB" id="A0A4Z0R7E8"/>
<dbReference type="NCBIfam" id="TIGR01019">
    <property type="entry name" value="sucCoAalpha"/>
    <property type="match status" value="1"/>
</dbReference>
<dbReference type="PRINTS" id="PR01798">
    <property type="entry name" value="SCOASYNTHASE"/>
</dbReference>
<dbReference type="GO" id="GO:0000166">
    <property type="term" value="F:nucleotide binding"/>
    <property type="evidence" value="ECO:0007669"/>
    <property type="project" value="UniProtKB-KW"/>
</dbReference>
<dbReference type="InterPro" id="IPR005810">
    <property type="entry name" value="CoA_lig_alpha"/>
</dbReference>
<dbReference type="FunFam" id="3.40.50.720:FF:000277">
    <property type="entry name" value="Succinate--CoA ligase [ADP-forming] subunit alpha"/>
    <property type="match status" value="1"/>
</dbReference>
<dbReference type="SUPFAM" id="SSF52210">
    <property type="entry name" value="Succinyl-CoA synthetase domains"/>
    <property type="match status" value="1"/>
</dbReference>
<evidence type="ECO:0000256" key="4">
    <source>
        <dbReference type="ARBA" id="ARBA00060724"/>
    </source>
</evidence>
<dbReference type="OrthoDB" id="9807196at2"/>
<dbReference type="GO" id="GO:0006099">
    <property type="term" value="P:tricarboxylic acid cycle"/>
    <property type="evidence" value="ECO:0007669"/>
    <property type="project" value="UniProtKB-UniPathway"/>
</dbReference>
<name>A0A4Z0R7E8_9FIRM</name>
<feature type="active site" description="Tele-phosphohistidine intermediate" evidence="5">
    <location>
        <position position="249"/>
    </location>
</feature>
<dbReference type="GO" id="GO:0004775">
    <property type="term" value="F:succinate-CoA ligase (ADP-forming) activity"/>
    <property type="evidence" value="ECO:0007669"/>
    <property type="project" value="UniProtKB-EC"/>
</dbReference>
<dbReference type="NCBIfam" id="NF004230">
    <property type="entry name" value="PRK05678.1"/>
    <property type="match status" value="1"/>
</dbReference>
<proteinExistence type="inferred from homology"/>
<evidence type="ECO:0000256" key="5">
    <source>
        <dbReference type="PIRSR" id="PIRSR001553-1"/>
    </source>
</evidence>
<sequence>MCLIITKETKVIVQGGTGKQGSYHVKAMKEYGTNVVAGVTPGKGGTNVEGVPIFDTVKEAMDKYKIDASLIMVPGPFVLDAAKEAIDVGVALIIIVTEHIPVHDTMKIKAFAQMKGCTLVGPNTIGIINCQEKVKIGIMPGFLYGTGNIGLISRSGTLSHETASNLMYKGIGLSTVVGIGGDQIIGTDFVDALKIFKDDRATEAVVMLGEIGGNREEKAAEYLQSCDYGKPVFCFIAGRNAPPGKKMGHAGAIIQGDAGTVQSKEEKLQIAGVQVATSLENLVEKVVSFQECAKEASCNQE</sequence>
<dbReference type="PANTHER" id="PTHR11117:SF2">
    <property type="entry name" value="SUCCINATE--COA LIGASE [ADP_GDP-FORMING] SUBUNIT ALPHA, MITOCHONDRIAL"/>
    <property type="match status" value="1"/>
</dbReference>
<dbReference type="PROSITE" id="PS01216">
    <property type="entry name" value="SUCCINYL_COA_LIG_1"/>
    <property type="match status" value="1"/>
</dbReference>
<dbReference type="Gene3D" id="3.40.50.261">
    <property type="entry name" value="Succinyl-CoA synthetase domains"/>
    <property type="match status" value="1"/>
</dbReference>
<evidence type="ECO:0000313" key="8">
    <source>
        <dbReference type="Proteomes" id="UP000298460"/>
    </source>
</evidence>
<dbReference type="InterPro" id="IPR003781">
    <property type="entry name" value="CoA-bd"/>
</dbReference>
<dbReference type="Pfam" id="PF00549">
    <property type="entry name" value="Ligase_CoA"/>
    <property type="match status" value="1"/>
</dbReference>
<dbReference type="UniPathway" id="UPA00223">
    <property type="reaction ID" value="UER00999"/>
</dbReference>
<comment type="caution">
    <text evidence="7">The sequence shown here is derived from an EMBL/GenBank/DDBJ whole genome shotgun (WGS) entry which is preliminary data.</text>
</comment>
<dbReference type="PIRSF" id="PIRSF001553">
    <property type="entry name" value="SucCS_alpha"/>
    <property type="match status" value="1"/>
</dbReference>
<evidence type="ECO:0000259" key="6">
    <source>
        <dbReference type="SMART" id="SM00881"/>
    </source>
</evidence>
<evidence type="ECO:0000256" key="2">
    <source>
        <dbReference type="ARBA" id="ARBA00022598"/>
    </source>
</evidence>
<accession>A0A4Z0R7E8</accession>
<dbReference type="InterPro" id="IPR033847">
    <property type="entry name" value="Citrt_syn/SCS-alpha_CS"/>
</dbReference>
<dbReference type="InterPro" id="IPR036291">
    <property type="entry name" value="NAD(P)-bd_dom_sf"/>
</dbReference>
<evidence type="ECO:0000256" key="1">
    <source>
        <dbReference type="ARBA" id="ARBA00022532"/>
    </source>
</evidence>
<keyword evidence="8" id="KW-1185">Reference proteome</keyword>
<dbReference type="SUPFAM" id="SSF51735">
    <property type="entry name" value="NAD(P)-binding Rossmann-fold domains"/>
    <property type="match status" value="1"/>
</dbReference>
<evidence type="ECO:0000313" key="7">
    <source>
        <dbReference type="EMBL" id="TGE39101.1"/>
    </source>
</evidence>
<dbReference type="InterPro" id="IPR005811">
    <property type="entry name" value="SUCC_ACL_C"/>
</dbReference>